<accession>A0A2R5GIA0</accession>
<dbReference type="Gene3D" id="2.60.200.20">
    <property type="match status" value="1"/>
</dbReference>
<dbReference type="OrthoDB" id="5954824at2759"/>
<evidence type="ECO:0000313" key="4">
    <source>
        <dbReference type="Proteomes" id="UP000241890"/>
    </source>
</evidence>
<feature type="compositionally biased region" description="Low complexity" evidence="1">
    <location>
        <begin position="1"/>
        <end position="75"/>
    </location>
</feature>
<evidence type="ECO:0000256" key="1">
    <source>
        <dbReference type="SAM" id="MobiDB-lite"/>
    </source>
</evidence>
<keyword evidence="4" id="KW-1185">Reference proteome</keyword>
<feature type="region of interest" description="Disordered" evidence="1">
    <location>
        <begin position="295"/>
        <end position="373"/>
    </location>
</feature>
<dbReference type="Proteomes" id="UP000241890">
    <property type="component" value="Unassembled WGS sequence"/>
</dbReference>
<dbReference type="PROSITE" id="PS50006">
    <property type="entry name" value="FHA_DOMAIN"/>
    <property type="match status" value="1"/>
</dbReference>
<evidence type="ECO:0000313" key="3">
    <source>
        <dbReference type="EMBL" id="GBG30315.1"/>
    </source>
</evidence>
<protein>
    <submittedName>
        <fullName evidence="3">FHA domain-containing protein FHA1</fullName>
    </submittedName>
</protein>
<reference evidence="3 4" key="1">
    <citation type="submission" date="2017-12" db="EMBL/GenBank/DDBJ databases">
        <title>Sequencing, de novo assembly and annotation of complete genome of a new Thraustochytrid species, strain FCC1311.</title>
        <authorList>
            <person name="Sedici K."/>
            <person name="Godart F."/>
            <person name="Aiese Cigliano R."/>
            <person name="Sanseverino W."/>
            <person name="Barakat M."/>
            <person name="Ortet P."/>
            <person name="Marechal E."/>
            <person name="Cagnac O."/>
            <person name="Amato A."/>
        </authorList>
    </citation>
    <scope>NUCLEOTIDE SEQUENCE [LARGE SCALE GENOMIC DNA]</scope>
</reference>
<dbReference type="InParanoid" id="A0A2R5GIA0"/>
<proteinExistence type="predicted"/>
<feature type="compositionally biased region" description="Low complexity" evidence="1">
    <location>
        <begin position="342"/>
        <end position="373"/>
    </location>
</feature>
<organism evidence="3 4">
    <name type="scientific">Hondaea fermentalgiana</name>
    <dbReference type="NCBI Taxonomy" id="2315210"/>
    <lineage>
        <taxon>Eukaryota</taxon>
        <taxon>Sar</taxon>
        <taxon>Stramenopiles</taxon>
        <taxon>Bigyra</taxon>
        <taxon>Labyrinthulomycetes</taxon>
        <taxon>Thraustochytrida</taxon>
        <taxon>Thraustochytriidae</taxon>
        <taxon>Hondaea</taxon>
    </lineage>
</organism>
<evidence type="ECO:0000259" key="2">
    <source>
        <dbReference type="PROSITE" id="PS50006"/>
    </source>
</evidence>
<dbReference type="EMBL" id="BEYU01000074">
    <property type="protein sequence ID" value="GBG30315.1"/>
    <property type="molecule type" value="Genomic_DNA"/>
</dbReference>
<feature type="region of interest" description="Disordered" evidence="1">
    <location>
        <begin position="1"/>
        <end position="99"/>
    </location>
</feature>
<feature type="domain" description="FHA" evidence="2">
    <location>
        <begin position="135"/>
        <end position="190"/>
    </location>
</feature>
<sequence length="373" mass="38022">MGDDTATAKGADAATATAANGESGGSSVPVSAAGGPEGAALAAHAAAAAAAGNGGSTPSAAAGTPTATPTATAGSKKARAGKRVGGVDAQGGNRKRTKTVSVKKNVPALGAYAKLEGKNLKSHEKIVEYVTQLPTTLGRTPATESSNIIGLGQDEAMDAEHAVLDYDAKKREFTLRVVGASGALVNGRTYDGTKQESAVLQNKDPVRIADACFYFLLPTSSKPIKPTLTYAELAEEAFARVGKGVPMSTREIAEVLRITYAYFQDAPGLAASLQQAMRRSKAFVRVGVMKTDKSGPQRHAFLLDSDDSPLAKERRGAEDSSEKPVDLELAEKRIAELQDGGPPANAAPPASSVATTAFASNGPTAASATATPA</sequence>
<dbReference type="SUPFAM" id="SSF49879">
    <property type="entry name" value="SMAD/FHA domain"/>
    <property type="match status" value="1"/>
</dbReference>
<dbReference type="InterPro" id="IPR008984">
    <property type="entry name" value="SMAD_FHA_dom_sf"/>
</dbReference>
<dbReference type="AlphaFoldDB" id="A0A2R5GIA0"/>
<name>A0A2R5GIA0_9STRA</name>
<feature type="compositionally biased region" description="Basic and acidic residues" evidence="1">
    <location>
        <begin position="309"/>
        <end position="336"/>
    </location>
</feature>
<comment type="caution">
    <text evidence="3">The sequence shown here is derived from an EMBL/GenBank/DDBJ whole genome shotgun (WGS) entry which is preliminary data.</text>
</comment>
<gene>
    <name evidence="3" type="ORF">FCC1311_065342</name>
</gene>
<dbReference type="InterPro" id="IPR000253">
    <property type="entry name" value="FHA_dom"/>
</dbReference>